<proteinExistence type="inferred from homology"/>
<sequence length="371" mass="40483">MTLKTVLNDTHRALGAKMVDFGGWDMPIHYGSQLDEHHLVRQSAGMFDVSHMTVVDLRGERVREFLRHLVANSVDKLKTPGKALYTCMLNPQGGVIDDLIIYYRAEDYFRLVVNAATREKDLAWINQQAQAFGVAVTERPDYGMIAVQGPQAREKVLGLLREEDRKAIGKLGKFVAGEATTTDGIEVFVARTGYTGEDGFEVIVPEAQTVAFWNALLAAGVKPAGLGARDTLRLEAGMNLYGQDMDDTVTPYEAALAWTVALDEGRDFIGRDVLERQKAGGAPRQMIGLVMDDKGVLRHGQRVITAHGDGEILSGTFSPTLGKGIAFARVPAGEIPLGAAGNVRVDIRGREVPVRVVKFPFVRDGQPQEGI</sequence>
<dbReference type="PIRSF" id="PIRSF006487">
    <property type="entry name" value="GcvT"/>
    <property type="match status" value="1"/>
</dbReference>
<evidence type="ECO:0000313" key="11">
    <source>
        <dbReference type="EMBL" id="QSX79766.1"/>
    </source>
</evidence>
<feature type="domain" description="GCVT N-terminal" evidence="9">
    <location>
        <begin position="8"/>
        <end position="263"/>
    </location>
</feature>
<dbReference type="PANTHER" id="PTHR43757">
    <property type="entry name" value="AMINOMETHYLTRANSFERASE"/>
    <property type="match status" value="1"/>
</dbReference>
<dbReference type="EC" id="2.1.2.10" evidence="2 7"/>
<dbReference type="HAMAP" id="MF_00259">
    <property type="entry name" value="GcvT"/>
    <property type="match status" value="1"/>
</dbReference>
<dbReference type="Proteomes" id="UP000639274">
    <property type="component" value="Chromosome"/>
</dbReference>
<dbReference type="InterPro" id="IPR013977">
    <property type="entry name" value="GcvT_C"/>
</dbReference>
<accession>A0A974Y1M7</accession>
<dbReference type="InterPro" id="IPR028896">
    <property type="entry name" value="GcvT/YgfZ/DmdA"/>
</dbReference>
<comment type="catalytic activity">
    <reaction evidence="6 7">
        <text>N(6)-[(R)-S(8)-aminomethyldihydrolipoyl]-L-lysyl-[protein] + (6S)-5,6,7,8-tetrahydrofolate = N(6)-[(R)-dihydrolipoyl]-L-lysyl-[protein] + (6R)-5,10-methylene-5,6,7,8-tetrahydrofolate + NH4(+)</text>
        <dbReference type="Rhea" id="RHEA:16945"/>
        <dbReference type="Rhea" id="RHEA-COMP:10475"/>
        <dbReference type="Rhea" id="RHEA-COMP:10492"/>
        <dbReference type="ChEBI" id="CHEBI:15636"/>
        <dbReference type="ChEBI" id="CHEBI:28938"/>
        <dbReference type="ChEBI" id="CHEBI:57453"/>
        <dbReference type="ChEBI" id="CHEBI:83100"/>
        <dbReference type="ChEBI" id="CHEBI:83143"/>
        <dbReference type="EC" id="2.1.2.10"/>
    </reaction>
</comment>
<evidence type="ECO:0000256" key="1">
    <source>
        <dbReference type="ARBA" id="ARBA00008609"/>
    </source>
</evidence>
<evidence type="ECO:0000313" key="12">
    <source>
        <dbReference type="Proteomes" id="UP000639274"/>
    </source>
</evidence>
<dbReference type="GO" id="GO:0019464">
    <property type="term" value="P:glycine decarboxylation via glycine cleavage system"/>
    <property type="evidence" value="ECO:0007669"/>
    <property type="project" value="UniProtKB-UniRule"/>
</dbReference>
<gene>
    <name evidence="7 11" type="primary">gcvT</name>
    <name evidence="11" type="ORF">I8J32_008020</name>
</gene>
<comment type="subunit">
    <text evidence="7">The glycine cleavage system is composed of four proteins: P, T, L and H.</text>
</comment>
<evidence type="ECO:0000256" key="6">
    <source>
        <dbReference type="ARBA" id="ARBA00047665"/>
    </source>
</evidence>
<evidence type="ECO:0000259" key="10">
    <source>
        <dbReference type="Pfam" id="PF08669"/>
    </source>
</evidence>
<evidence type="ECO:0000256" key="3">
    <source>
        <dbReference type="ARBA" id="ARBA00022576"/>
    </source>
</evidence>
<dbReference type="GO" id="GO:0005829">
    <property type="term" value="C:cytosol"/>
    <property type="evidence" value="ECO:0007669"/>
    <property type="project" value="TreeGrafter"/>
</dbReference>
<evidence type="ECO:0000259" key="9">
    <source>
        <dbReference type="Pfam" id="PF01571"/>
    </source>
</evidence>
<dbReference type="GO" id="GO:0004047">
    <property type="term" value="F:aminomethyltransferase activity"/>
    <property type="evidence" value="ECO:0007669"/>
    <property type="project" value="UniProtKB-UniRule"/>
</dbReference>
<dbReference type="Gene3D" id="3.30.1360.120">
    <property type="entry name" value="Probable tRNA modification gtpase trme, domain 1"/>
    <property type="match status" value="1"/>
</dbReference>
<keyword evidence="3 7" id="KW-0032">Aminotransferase</keyword>
<feature type="binding site" evidence="8">
    <location>
        <position position="201"/>
    </location>
    <ligand>
        <name>substrate</name>
    </ligand>
</feature>
<dbReference type="SUPFAM" id="SSF101790">
    <property type="entry name" value="Aminomethyltransferase beta-barrel domain"/>
    <property type="match status" value="1"/>
</dbReference>
<dbReference type="InterPro" id="IPR029043">
    <property type="entry name" value="GcvT/YgfZ_C"/>
</dbReference>
<evidence type="ECO:0000256" key="8">
    <source>
        <dbReference type="PIRSR" id="PIRSR006487-1"/>
    </source>
</evidence>
<keyword evidence="12" id="KW-1185">Reference proteome</keyword>
<evidence type="ECO:0000256" key="4">
    <source>
        <dbReference type="ARBA" id="ARBA00022679"/>
    </source>
</evidence>
<dbReference type="InterPro" id="IPR027266">
    <property type="entry name" value="TrmE/GcvT-like"/>
</dbReference>
<keyword evidence="4 7" id="KW-0808">Transferase</keyword>
<dbReference type="FunFam" id="3.30.70.1400:FF:000001">
    <property type="entry name" value="Aminomethyltransferase"/>
    <property type="match status" value="1"/>
</dbReference>
<dbReference type="Gene3D" id="3.30.70.1400">
    <property type="entry name" value="Aminomethyltransferase beta-barrel domains"/>
    <property type="match status" value="1"/>
</dbReference>
<dbReference type="SUPFAM" id="SSF103025">
    <property type="entry name" value="Folate-binding domain"/>
    <property type="match status" value="1"/>
</dbReference>
<dbReference type="InterPro" id="IPR006222">
    <property type="entry name" value="GCVT_N"/>
</dbReference>
<reference evidence="11 12" key="1">
    <citation type="submission" date="2021-03" db="EMBL/GenBank/DDBJ databases">
        <title>Lysobacter sp. nov. isolated from soil of gangwondo yeongwol, south Korea.</title>
        <authorList>
            <person name="Kim K.R."/>
            <person name="Kim K.H."/>
            <person name="Jeon C.O."/>
        </authorList>
    </citation>
    <scope>NUCLEOTIDE SEQUENCE [LARGE SCALE GENOMIC DNA]</scope>
    <source>
        <strain evidence="11 12">R19</strain>
    </source>
</reference>
<comment type="function">
    <text evidence="7">The glycine cleavage system catalyzes the degradation of glycine.</text>
</comment>
<dbReference type="AlphaFoldDB" id="A0A974Y1M7"/>
<dbReference type="KEGG" id="lsf:I8J32_008020"/>
<evidence type="ECO:0000256" key="7">
    <source>
        <dbReference type="HAMAP-Rule" id="MF_00259"/>
    </source>
</evidence>
<dbReference type="EMBL" id="CP071518">
    <property type="protein sequence ID" value="QSX79766.1"/>
    <property type="molecule type" value="Genomic_DNA"/>
</dbReference>
<feature type="domain" description="Aminomethyltransferase C-terminal" evidence="10">
    <location>
        <begin position="284"/>
        <end position="362"/>
    </location>
</feature>
<evidence type="ECO:0000256" key="2">
    <source>
        <dbReference type="ARBA" id="ARBA00012616"/>
    </source>
</evidence>
<dbReference type="PANTHER" id="PTHR43757:SF2">
    <property type="entry name" value="AMINOMETHYLTRANSFERASE, MITOCHONDRIAL"/>
    <property type="match status" value="1"/>
</dbReference>
<dbReference type="Pfam" id="PF08669">
    <property type="entry name" value="GCV_T_C"/>
    <property type="match status" value="1"/>
</dbReference>
<dbReference type="InterPro" id="IPR006223">
    <property type="entry name" value="GcvT"/>
</dbReference>
<comment type="similarity">
    <text evidence="1 7">Belongs to the GcvT family.</text>
</comment>
<dbReference type="RefSeq" id="WP_200610459.1">
    <property type="nucleotide sequence ID" value="NZ_CP071518.1"/>
</dbReference>
<evidence type="ECO:0000256" key="5">
    <source>
        <dbReference type="ARBA" id="ARBA00031395"/>
    </source>
</evidence>
<dbReference type="GO" id="GO:0005960">
    <property type="term" value="C:glycine cleavage complex"/>
    <property type="evidence" value="ECO:0007669"/>
    <property type="project" value="InterPro"/>
</dbReference>
<dbReference type="FunFam" id="4.10.1250.10:FF:000001">
    <property type="entry name" value="Aminomethyltransferase"/>
    <property type="match status" value="1"/>
</dbReference>
<dbReference type="NCBIfam" id="NF001567">
    <property type="entry name" value="PRK00389.1"/>
    <property type="match status" value="1"/>
</dbReference>
<organism evidence="11 12">
    <name type="scientific">Agrilutibacter solisilvae</name>
    <dbReference type="NCBI Taxonomy" id="2763317"/>
    <lineage>
        <taxon>Bacteria</taxon>
        <taxon>Pseudomonadati</taxon>
        <taxon>Pseudomonadota</taxon>
        <taxon>Gammaproteobacteria</taxon>
        <taxon>Lysobacterales</taxon>
        <taxon>Lysobacteraceae</taxon>
        <taxon>Agrilutibacter</taxon>
    </lineage>
</organism>
<dbReference type="GO" id="GO:0008483">
    <property type="term" value="F:transaminase activity"/>
    <property type="evidence" value="ECO:0007669"/>
    <property type="project" value="UniProtKB-KW"/>
</dbReference>
<dbReference type="InterPro" id="IPR022903">
    <property type="entry name" value="GcvT_bac"/>
</dbReference>
<dbReference type="Gene3D" id="2.40.30.110">
    <property type="entry name" value="Aminomethyltransferase beta-barrel domains"/>
    <property type="match status" value="1"/>
</dbReference>
<dbReference type="NCBIfam" id="TIGR00528">
    <property type="entry name" value="gcvT"/>
    <property type="match status" value="1"/>
</dbReference>
<name>A0A974Y1M7_9GAMM</name>
<dbReference type="Pfam" id="PF01571">
    <property type="entry name" value="GCV_T"/>
    <property type="match status" value="1"/>
</dbReference>
<protein>
    <recommendedName>
        <fullName evidence="2 7">Aminomethyltransferase</fullName>
        <ecNumber evidence="2 7">2.1.2.10</ecNumber>
    </recommendedName>
    <alternativeName>
        <fullName evidence="5 7">Glycine cleavage system T protein</fullName>
    </alternativeName>
</protein>
<dbReference type="Gene3D" id="4.10.1250.10">
    <property type="entry name" value="Aminomethyltransferase fragment"/>
    <property type="match status" value="1"/>
</dbReference>